<dbReference type="InterPro" id="IPR011006">
    <property type="entry name" value="CheY-like_superfamily"/>
</dbReference>
<evidence type="ECO:0000313" key="4">
    <source>
        <dbReference type="EMBL" id="TWH79082.1"/>
    </source>
</evidence>
<dbReference type="AlphaFoldDB" id="A0A562J7A8"/>
<accession>A0A562J7A8</accession>
<evidence type="ECO:0000313" key="5">
    <source>
        <dbReference type="Proteomes" id="UP000315343"/>
    </source>
</evidence>
<dbReference type="InterPro" id="IPR050595">
    <property type="entry name" value="Bact_response_regulator"/>
</dbReference>
<evidence type="ECO:0000259" key="3">
    <source>
        <dbReference type="PROSITE" id="PS50110"/>
    </source>
</evidence>
<evidence type="ECO:0000256" key="1">
    <source>
        <dbReference type="ARBA" id="ARBA00022553"/>
    </source>
</evidence>
<dbReference type="CDD" id="cd17580">
    <property type="entry name" value="REC_2_DhkD-like"/>
    <property type="match status" value="1"/>
</dbReference>
<proteinExistence type="predicted"/>
<reference evidence="4 5" key="1">
    <citation type="submission" date="2019-07" db="EMBL/GenBank/DDBJ databases">
        <title>Genomic Encyclopedia of Type Strains, Phase I: the one thousand microbial genomes (KMG-I) project.</title>
        <authorList>
            <person name="Kyrpides N."/>
        </authorList>
    </citation>
    <scope>NUCLEOTIDE SEQUENCE [LARGE SCALE GENOMIC DNA]</scope>
    <source>
        <strain evidence="4 5">DSM 13558</strain>
    </source>
</reference>
<dbReference type="SUPFAM" id="SSF52172">
    <property type="entry name" value="CheY-like"/>
    <property type="match status" value="1"/>
</dbReference>
<dbReference type="InterPro" id="IPR001789">
    <property type="entry name" value="Sig_transdc_resp-reg_receiver"/>
</dbReference>
<name>A0A562J7A8_9FIRM</name>
<dbReference type="SMART" id="SM00448">
    <property type="entry name" value="REC"/>
    <property type="match status" value="1"/>
</dbReference>
<dbReference type="PROSITE" id="PS50110">
    <property type="entry name" value="RESPONSE_REGULATORY"/>
    <property type="match status" value="1"/>
</dbReference>
<protein>
    <submittedName>
        <fullName evidence="4">CheY-like chemotaxis protein</fullName>
    </submittedName>
</protein>
<dbReference type="RefSeq" id="WP_145084391.1">
    <property type="nucleotide sequence ID" value="NZ_DAMBUX010000036.1"/>
</dbReference>
<dbReference type="Gene3D" id="3.40.50.2300">
    <property type="match status" value="1"/>
</dbReference>
<gene>
    <name evidence="4" type="ORF">LY60_02611</name>
</gene>
<dbReference type="OrthoDB" id="9790669at2"/>
<dbReference type="EMBL" id="VLKH01000007">
    <property type="protein sequence ID" value="TWH79082.1"/>
    <property type="molecule type" value="Genomic_DNA"/>
</dbReference>
<feature type="domain" description="Response regulatory" evidence="3">
    <location>
        <begin position="11"/>
        <end position="127"/>
    </location>
</feature>
<dbReference type="PANTHER" id="PTHR44591:SF3">
    <property type="entry name" value="RESPONSE REGULATORY DOMAIN-CONTAINING PROTEIN"/>
    <property type="match status" value="1"/>
</dbReference>
<keyword evidence="5" id="KW-1185">Reference proteome</keyword>
<comment type="caution">
    <text evidence="4">The sequence shown here is derived from an EMBL/GenBank/DDBJ whole genome shotgun (WGS) entry which is preliminary data.</text>
</comment>
<feature type="modified residue" description="4-aspartylphosphate" evidence="2">
    <location>
        <position position="60"/>
    </location>
</feature>
<dbReference type="PANTHER" id="PTHR44591">
    <property type="entry name" value="STRESS RESPONSE REGULATOR PROTEIN 1"/>
    <property type="match status" value="1"/>
</dbReference>
<dbReference type="GO" id="GO:0000160">
    <property type="term" value="P:phosphorelay signal transduction system"/>
    <property type="evidence" value="ECO:0007669"/>
    <property type="project" value="InterPro"/>
</dbReference>
<dbReference type="Proteomes" id="UP000315343">
    <property type="component" value="Unassembled WGS sequence"/>
</dbReference>
<organism evidence="4 5">
    <name type="scientific">Sedimentibacter saalensis</name>
    <dbReference type="NCBI Taxonomy" id="130788"/>
    <lineage>
        <taxon>Bacteria</taxon>
        <taxon>Bacillati</taxon>
        <taxon>Bacillota</taxon>
        <taxon>Tissierellia</taxon>
        <taxon>Sedimentibacter</taxon>
    </lineage>
</organism>
<evidence type="ECO:0000256" key="2">
    <source>
        <dbReference type="PROSITE-ProRule" id="PRU00169"/>
    </source>
</evidence>
<keyword evidence="1 2" id="KW-0597">Phosphoprotein</keyword>
<sequence length="134" mass="14887">MDNGYNNKTLKVLIIDDNKDLTEIMCDLIGFLGHKTICSQDGKDGIAMAKEHHPDVIICDIGLPVMDGYEVAQQLRKDDEIKETFLIALSGYAGAEDRKRSREAGFDRHLAKPADISAIERVIAEAAMRIKQTV</sequence>
<dbReference type="Pfam" id="PF00072">
    <property type="entry name" value="Response_reg"/>
    <property type="match status" value="1"/>
</dbReference>